<dbReference type="EMBL" id="AP023354">
    <property type="protein sequence ID" value="BCJ31706.1"/>
    <property type="molecule type" value="Genomic_DNA"/>
</dbReference>
<protein>
    <submittedName>
        <fullName evidence="2">Uncharacterized protein</fullName>
    </submittedName>
</protein>
<accession>A0A810LBS3</accession>
<sequence>MLSPVRVMPRNYPGRARPNRTAGDRRMRRRGRVAGLRAAAPVPVPATRRAGKVSATAGRQQDHRATGAPVPAECGSCPSGRKRRYWGRRRVCDVHAARLASAGST</sequence>
<feature type="region of interest" description="Disordered" evidence="1">
    <location>
        <begin position="1"/>
        <end position="80"/>
    </location>
</feature>
<reference evidence="2" key="1">
    <citation type="submission" date="2020-08" db="EMBL/GenBank/DDBJ databases">
        <title>Whole genome shotgun sequence of Actinocatenispora sera NBRC 101916.</title>
        <authorList>
            <person name="Komaki H."/>
            <person name="Tamura T."/>
        </authorList>
    </citation>
    <scope>NUCLEOTIDE SEQUENCE</scope>
    <source>
        <strain evidence="2">NBRC 101916</strain>
    </source>
</reference>
<keyword evidence="3" id="KW-1185">Reference proteome</keyword>
<feature type="compositionally biased region" description="Low complexity" evidence="1">
    <location>
        <begin position="33"/>
        <end position="48"/>
    </location>
</feature>
<dbReference type="Proteomes" id="UP000680750">
    <property type="component" value="Chromosome"/>
</dbReference>
<evidence type="ECO:0000256" key="1">
    <source>
        <dbReference type="SAM" id="MobiDB-lite"/>
    </source>
</evidence>
<gene>
    <name evidence="2" type="ORF">Asera_58140</name>
</gene>
<dbReference type="KEGG" id="aser:Asera_58140"/>
<dbReference type="AlphaFoldDB" id="A0A810LBS3"/>
<evidence type="ECO:0000313" key="3">
    <source>
        <dbReference type="Proteomes" id="UP000680750"/>
    </source>
</evidence>
<evidence type="ECO:0000313" key="2">
    <source>
        <dbReference type="EMBL" id="BCJ31706.1"/>
    </source>
</evidence>
<name>A0A810LBS3_9ACTN</name>
<organism evidence="2 3">
    <name type="scientific">Actinocatenispora sera</name>
    <dbReference type="NCBI Taxonomy" id="390989"/>
    <lineage>
        <taxon>Bacteria</taxon>
        <taxon>Bacillati</taxon>
        <taxon>Actinomycetota</taxon>
        <taxon>Actinomycetes</taxon>
        <taxon>Micromonosporales</taxon>
        <taxon>Micromonosporaceae</taxon>
        <taxon>Actinocatenispora</taxon>
    </lineage>
</organism>
<proteinExistence type="predicted"/>